<proteinExistence type="predicted"/>
<accession>A0A841PQC1</accession>
<evidence type="ECO:0000313" key="1">
    <source>
        <dbReference type="EMBL" id="MBB6450970.1"/>
    </source>
</evidence>
<dbReference type="InterPro" id="IPR013389">
    <property type="entry name" value="CRISPR-assoc_prot_Cas8b"/>
</dbReference>
<dbReference type="AlphaFoldDB" id="A0A841PQC1"/>
<evidence type="ECO:0000313" key="2">
    <source>
        <dbReference type="Proteomes" id="UP000568839"/>
    </source>
</evidence>
<dbReference type="Proteomes" id="UP000568839">
    <property type="component" value="Unassembled WGS sequence"/>
</dbReference>
<keyword evidence="2" id="KW-1185">Reference proteome</keyword>
<dbReference type="InterPro" id="IPR013420">
    <property type="entry name" value="CRISPR-assoc_prot_Cas8b/Csh1_C"/>
</dbReference>
<dbReference type="NCBIfam" id="TIGR02556">
    <property type="entry name" value="cas_TM1802"/>
    <property type="match status" value="1"/>
</dbReference>
<name>A0A841PQC1_9BACL</name>
<organism evidence="1 2">
    <name type="scientific">Geomicrobium halophilum</name>
    <dbReference type="NCBI Taxonomy" id="549000"/>
    <lineage>
        <taxon>Bacteria</taxon>
        <taxon>Bacillati</taxon>
        <taxon>Bacillota</taxon>
        <taxon>Bacilli</taxon>
        <taxon>Bacillales</taxon>
        <taxon>Geomicrobium</taxon>
    </lineage>
</organism>
<dbReference type="NCBIfam" id="TIGR02591">
    <property type="entry name" value="cas_Csh1"/>
    <property type="match status" value="1"/>
</dbReference>
<dbReference type="Pfam" id="PF09484">
    <property type="entry name" value="Cas_TM1802"/>
    <property type="match status" value="1"/>
</dbReference>
<reference evidence="1 2" key="1">
    <citation type="submission" date="2020-08" db="EMBL/GenBank/DDBJ databases">
        <title>Genomic Encyclopedia of Type Strains, Phase IV (KMG-IV): sequencing the most valuable type-strain genomes for metagenomic binning, comparative biology and taxonomic classification.</title>
        <authorList>
            <person name="Goeker M."/>
        </authorList>
    </citation>
    <scope>NUCLEOTIDE SEQUENCE [LARGE SCALE GENOMIC DNA]</scope>
    <source>
        <strain evidence="1 2">DSM 21769</strain>
    </source>
</reference>
<gene>
    <name evidence="1" type="ORF">HNR44_002960</name>
</gene>
<protein>
    <submittedName>
        <fullName evidence="1">CRISPR-associated protein Csh1</fullName>
    </submittedName>
</protein>
<dbReference type="RefSeq" id="WP_184405018.1">
    <property type="nucleotide sequence ID" value="NZ_JACHHJ010000004.1"/>
</dbReference>
<comment type="caution">
    <text evidence="1">The sequence shown here is derived from an EMBL/GenBank/DDBJ whole genome shotgun (WGS) entry which is preliminary data.</text>
</comment>
<dbReference type="EMBL" id="JACHHJ010000004">
    <property type="protein sequence ID" value="MBB6450970.1"/>
    <property type="molecule type" value="Genomic_DNA"/>
</dbReference>
<sequence>MIEAIKDLGKMALEEKNLTEALTLPVYKKFKNKTQHIVEIDLLTHSNQLKIYPPYEVQDDTPLDFLWIGTADGPNSPQWYATTTNVEYLLSQTIPTLLNMWEQKDVFFNQLKQAYDQFFIDIGPGGPKEQRYRYIISPQYYDANVIEKEELKKVVEAAGKDFYRLLKKEHGLASDEIQLFSLSINGSRIIDQTYYRELVVQEKENIFQKAKEGVCSVTGEEQTVTSDTAKLKFNYYINDKINFASNIEKTGFSKNMVLGKQTYRQLMAGESYIMRNFHTRFVALPCYVVPEVIFKSKDTDDTNYFLDNLSEKVKNYVETTKIINVSHEVNEITGDYLEEDEDGLNQVVLNFLFFTSLQNSFKVNKLIKGIPISKLGRLIRLQQESTDLSNYFYGEGSWELGLENIYYLIPMKIQGGNPQEKHKILTVYESMLSGNRISNNWLISQFVQLAKIYRHEQFGNYQIQKVSNIDYHLRDKMLRCQSFLWLIDQLTKEEGEKVEDTIDYQLKDNLIVDYMKTMQYGEEESAMFLLGCLIAEVASMQYSKQEPTKPILNKINYQGMNKTKIAMLSTEVHGRLSQLTKTAINSYQEAMFAEHKRLFDAALKTWSMRDNETVFYILAGYAFGTQKRFNKLQREENTNEQ</sequence>